<dbReference type="InterPro" id="IPR006143">
    <property type="entry name" value="RND_pump_MFP"/>
</dbReference>
<sequence length="407" mass="42332">MSRKKWAWSIVSVAILLGVIFSAWWFVRTPAGVKVKVAAVENTSIQQEVYASGTVAPVQQQQVALMAPSKVAKVYVHTGDTVKSGQTLVQMDTTLADAQVAQAKAGVNTAQTNLSVAQKNLDSIKGVQVASVMSQIASSGTPPVLQNSSSIPTVEVPMNSTVSASDNPIQQGSDSALQQAEAAVSQAQAMLQQAQEGLKVAQAQRAQNVYVASIAGTVLELNAQDESMAPLQTPLVVVGDLSKLQVSTQLNEVDAGKVQLGQKVRVTSKVLGTTPIAGAISEVAPQAVSKVSVQGNTPPSVGVKIDLDNVPPELKPGFTVDLNIATASKDNILAIPQEALFQEGGKSFVFQVVNKILKKTEVSLGIANDTLQEITSGLKAGDLVVINPTAELANGLPVTLDMGSGTP</sequence>
<evidence type="ECO:0000256" key="1">
    <source>
        <dbReference type="ARBA" id="ARBA00004196"/>
    </source>
</evidence>
<dbReference type="Pfam" id="PF25989">
    <property type="entry name" value="YknX_C"/>
    <property type="match status" value="1"/>
</dbReference>
<evidence type="ECO:0000313" key="8">
    <source>
        <dbReference type="EMBL" id="AHF07901.1"/>
    </source>
</evidence>
<keyword evidence="5" id="KW-0472">Membrane</keyword>
<reference evidence="8 9" key="1">
    <citation type="submission" date="2013-12" db="EMBL/GenBank/DDBJ databases">
        <authorList>
            <consortium name="DOE Joint Genome Institute"/>
            <person name="Smidt H."/>
            <person name="Huntemann M."/>
            <person name="Han J."/>
            <person name="Chen A."/>
            <person name="Kyrpides N."/>
            <person name="Mavromatis K."/>
            <person name="Markowitz V."/>
            <person name="Palaniappan K."/>
            <person name="Ivanova N."/>
            <person name="Schaumberg A."/>
            <person name="Pati A."/>
            <person name="Liolios K."/>
            <person name="Nordberg H.P."/>
            <person name="Cantor M.N."/>
            <person name="Hua S.X."/>
            <person name="Woyke T."/>
        </authorList>
    </citation>
    <scope>NUCLEOTIDE SEQUENCE [LARGE SCALE GENOMIC DNA]</scope>
    <source>
        <strain evidence="9">DSM 15288</strain>
    </source>
</reference>
<dbReference type="eggNOG" id="COG0845">
    <property type="taxonomic scope" value="Bacteria"/>
</dbReference>
<evidence type="ECO:0000313" key="9">
    <source>
        <dbReference type="Proteomes" id="UP000010847"/>
    </source>
</evidence>
<dbReference type="HOGENOM" id="CLU_018816_14_5_9"/>
<gene>
    <name evidence="8" type="ORF">DESME_13370</name>
</gene>
<keyword evidence="3 4" id="KW-0175">Coiled coil</keyword>
<keyword evidence="5" id="KW-1133">Transmembrane helix</keyword>
<name>W0EFP9_9FIRM</name>
<keyword evidence="9" id="KW-1185">Reference proteome</keyword>
<dbReference type="Gene3D" id="1.10.287.470">
    <property type="entry name" value="Helix hairpin bin"/>
    <property type="match status" value="1"/>
</dbReference>
<dbReference type="STRING" id="871968.DESME_13370"/>
<feature type="domain" description="YknX-like C-terminal permuted SH3-like" evidence="6">
    <location>
        <begin position="333"/>
        <end position="399"/>
    </location>
</feature>
<keyword evidence="5" id="KW-0812">Transmembrane</keyword>
<dbReference type="GO" id="GO:0016020">
    <property type="term" value="C:membrane"/>
    <property type="evidence" value="ECO:0007669"/>
    <property type="project" value="InterPro"/>
</dbReference>
<dbReference type="PANTHER" id="PTHR32347:SF14">
    <property type="entry name" value="EFFLUX SYSTEM COMPONENT YKNX-RELATED"/>
    <property type="match status" value="1"/>
</dbReference>
<protein>
    <submittedName>
        <fullName evidence="8">RND transporter</fullName>
    </submittedName>
</protein>
<accession>W0EFP9</accession>
<comment type="similarity">
    <text evidence="2">Belongs to the membrane fusion protein (MFP) (TC 8.A.1) family.</text>
</comment>
<dbReference type="NCBIfam" id="TIGR01730">
    <property type="entry name" value="RND_mfp"/>
    <property type="match status" value="1"/>
</dbReference>
<dbReference type="OrthoDB" id="9791520at2"/>
<dbReference type="RefSeq" id="WP_006715846.1">
    <property type="nucleotide sequence ID" value="NZ_CP007032.1"/>
</dbReference>
<dbReference type="Gene3D" id="2.40.420.20">
    <property type="match status" value="1"/>
</dbReference>
<evidence type="ECO:0000256" key="3">
    <source>
        <dbReference type="ARBA" id="ARBA00023054"/>
    </source>
</evidence>
<dbReference type="Pfam" id="PF25990">
    <property type="entry name" value="Beta-barrel_YknX"/>
    <property type="match status" value="1"/>
</dbReference>
<dbReference type="KEGG" id="dmt:DESME_13370"/>
<evidence type="ECO:0000256" key="2">
    <source>
        <dbReference type="ARBA" id="ARBA00009477"/>
    </source>
</evidence>
<dbReference type="Gene3D" id="2.40.30.170">
    <property type="match status" value="1"/>
</dbReference>
<evidence type="ECO:0000256" key="5">
    <source>
        <dbReference type="SAM" id="Phobius"/>
    </source>
</evidence>
<dbReference type="GO" id="GO:0022857">
    <property type="term" value="F:transmembrane transporter activity"/>
    <property type="evidence" value="ECO:0007669"/>
    <property type="project" value="InterPro"/>
</dbReference>
<evidence type="ECO:0000256" key="4">
    <source>
        <dbReference type="SAM" id="Coils"/>
    </source>
</evidence>
<dbReference type="InterPro" id="IPR050465">
    <property type="entry name" value="UPF0194_transport"/>
</dbReference>
<dbReference type="GO" id="GO:0030313">
    <property type="term" value="C:cell envelope"/>
    <property type="evidence" value="ECO:0007669"/>
    <property type="project" value="UniProtKB-SubCell"/>
</dbReference>
<dbReference type="InterPro" id="IPR058637">
    <property type="entry name" value="YknX-like_C"/>
</dbReference>
<dbReference type="Gene3D" id="2.40.50.100">
    <property type="match status" value="1"/>
</dbReference>
<dbReference type="SUPFAM" id="SSF111369">
    <property type="entry name" value="HlyD-like secretion proteins"/>
    <property type="match status" value="1"/>
</dbReference>
<proteinExistence type="inferred from homology"/>
<feature type="transmembrane region" description="Helical" evidence="5">
    <location>
        <begin position="6"/>
        <end position="27"/>
    </location>
</feature>
<feature type="domain" description="YknX-like beta-barrel" evidence="7">
    <location>
        <begin position="244"/>
        <end position="324"/>
    </location>
</feature>
<comment type="subcellular location">
    <subcellularLocation>
        <location evidence="1">Cell envelope</location>
    </subcellularLocation>
</comment>
<evidence type="ECO:0000259" key="7">
    <source>
        <dbReference type="Pfam" id="PF25990"/>
    </source>
</evidence>
<dbReference type="PRINTS" id="PR01490">
    <property type="entry name" value="RTXTOXIND"/>
</dbReference>
<organism evidence="8 9">
    <name type="scientific">Desulfitobacterium metallireducens DSM 15288</name>
    <dbReference type="NCBI Taxonomy" id="871968"/>
    <lineage>
        <taxon>Bacteria</taxon>
        <taxon>Bacillati</taxon>
        <taxon>Bacillota</taxon>
        <taxon>Clostridia</taxon>
        <taxon>Eubacteriales</taxon>
        <taxon>Desulfitobacteriaceae</taxon>
        <taxon>Desulfitobacterium</taxon>
    </lineage>
</organism>
<dbReference type="Proteomes" id="UP000010847">
    <property type="component" value="Chromosome"/>
</dbReference>
<dbReference type="AlphaFoldDB" id="W0EFP9"/>
<dbReference type="PANTHER" id="PTHR32347">
    <property type="entry name" value="EFFLUX SYSTEM COMPONENT YKNX-RELATED"/>
    <property type="match status" value="1"/>
</dbReference>
<evidence type="ECO:0000259" key="6">
    <source>
        <dbReference type="Pfam" id="PF25989"/>
    </source>
</evidence>
<dbReference type="EMBL" id="CP007032">
    <property type="protein sequence ID" value="AHF07901.1"/>
    <property type="molecule type" value="Genomic_DNA"/>
</dbReference>
<dbReference type="InterPro" id="IPR058636">
    <property type="entry name" value="Beta-barrel_YknX"/>
</dbReference>
<feature type="coiled-coil region" evidence="4">
    <location>
        <begin position="177"/>
        <end position="204"/>
    </location>
</feature>